<dbReference type="PANTHER" id="PTHR43045">
    <property type="entry name" value="SHIKIMATE TRANSPORTER"/>
    <property type="match status" value="1"/>
</dbReference>
<feature type="region of interest" description="Disordered" evidence="7">
    <location>
        <begin position="1"/>
        <end position="30"/>
    </location>
</feature>
<keyword evidence="3" id="KW-1003">Cell membrane</keyword>
<evidence type="ECO:0000313" key="11">
    <source>
        <dbReference type="Proteomes" id="UP000637578"/>
    </source>
</evidence>
<comment type="caution">
    <text evidence="10">The sequence shown here is derived from an EMBL/GenBank/DDBJ whole genome shotgun (WGS) entry which is preliminary data.</text>
</comment>
<feature type="domain" description="Major facilitator superfamily (MFS) profile" evidence="9">
    <location>
        <begin position="53"/>
        <end position="464"/>
    </location>
</feature>
<evidence type="ECO:0000256" key="4">
    <source>
        <dbReference type="ARBA" id="ARBA00022692"/>
    </source>
</evidence>
<evidence type="ECO:0000259" key="9">
    <source>
        <dbReference type="PROSITE" id="PS50850"/>
    </source>
</evidence>
<dbReference type="GO" id="GO:0005886">
    <property type="term" value="C:plasma membrane"/>
    <property type="evidence" value="ECO:0007669"/>
    <property type="project" value="UniProtKB-SubCell"/>
</dbReference>
<reference evidence="10" key="1">
    <citation type="journal article" date="2014" name="Int. J. Syst. Evol. Microbiol.">
        <title>Complete genome sequence of Corynebacterium casei LMG S-19264T (=DSM 44701T), isolated from a smear-ripened cheese.</title>
        <authorList>
            <consortium name="US DOE Joint Genome Institute (JGI-PGF)"/>
            <person name="Walter F."/>
            <person name="Albersmeier A."/>
            <person name="Kalinowski J."/>
            <person name="Ruckert C."/>
        </authorList>
    </citation>
    <scope>NUCLEOTIDE SEQUENCE</scope>
    <source>
        <strain evidence="10">CGMCC 4.5737</strain>
    </source>
</reference>
<feature type="transmembrane region" description="Helical" evidence="8">
    <location>
        <begin position="229"/>
        <end position="248"/>
    </location>
</feature>
<organism evidence="10 11">
    <name type="scientific">Longimycelium tulufanense</name>
    <dbReference type="NCBI Taxonomy" id="907463"/>
    <lineage>
        <taxon>Bacteria</taxon>
        <taxon>Bacillati</taxon>
        <taxon>Actinomycetota</taxon>
        <taxon>Actinomycetes</taxon>
        <taxon>Pseudonocardiales</taxon>
        <taxon>Pseudonocardiaceae</taxon>
        <taxon>Longimycelium</taxon>
    </lineage>
</organism>
<keyword evidence="4 8" id="KW-0812">Transmembrane</keyword>
<feature type="transmembrane region" description="Helical" evidence="8">
    <location>
        <begin position="156"/>
        <end position="181"/>
    </location>
</feature>
<evidence type="ECO:0000256" key="1">
    <source>
        <dbReference type="ARBA" id="ARBA00004651"/>
    </source>
</evidence>
<dbReference type="SUPFAM" id="SSF103473">
    <property type="entry name" value="MFS general substrate transporter"/>
    <property type="match status" value="1"/>
</dbReference>
<feature type="transmembrane region" description="Helical" evidence="8">
    <location>
        <begin position="126"/>
        <end position="150"/>
    </location>
</feature>
<feature type="transmembrane region" description="Helical" evidence="8">
    <location>
        <begin position="193"/>
        <end position="217"/>
    </location>
</feature>
<feature type="transmembrane region" description="Helical" evidence="8">
    <location>
        <begin position="370"/>
        <end position="395"/>
    </location>
</feature>
<proteinExistence type="predicted"/>
<dbReference type="PROSITE" id="PS50850">
    <property type="entry name" value="MFS"/>
    <property type="match status" value="1"/>
</dbReference>
<dbReference type="InterPro" id="IPR020846">
    <property type="entry name" value="MFS_dom"/>
</dbReference>
<sequence>MRIPFTLPRGERDTKLATRPHHRNGGSAGLRPAGVMPGVDTLGVRARSSPARVAVASSVGNAVEMYDFLIYGTASAVVFGPLFFPTGDPLIGLLLAFASFGAGFLARPLGGVVIGHYGDRLGRRAMLVLTLGATGICTALIGLLPTYAAIGLWAPAALVTLRVAQGFFLGGETAGAVLMAVEHAPPHRHGWYGGWVFLGSPTGYFLSTGAFALSAAISGDSFHTWGWRIPFLLSVVLVAIGLYVRLRLGESPEFERTRTEQGVARRPVVEVLRTSWRVVLLGGGVYLGFNAFIFVLATFLIGYGKQELGLPPSVMLNGGLIGSAGQIVAILVFAWLSDRVGRLPVMLGGGLFITVYAFPLFWLLETRSEPVVLVAMAVGFVGSGAVFGPLAAYLAELFAARVRYSGLSLGLQAGAVAGGGLSPFIATALLGLDRGASWPISLYLVVLAAVTVACLVKLGEPRHRSQRRQDLGGTTSVA</sequence>
<feature type="transmembrane region" description="Helical" evidence="8">
    <location>
        <begin position="407"/>
        <end position="432"/>
    </location>
</feature>
<protein>
    <submittedName>
        <fullName evidence="10">MFS transporter</fullName>
    </submittedName>
</protein>
<dbReference type="GO" id="GO:0022857">
    <property type="term" value="F:transmembrane transporter activity"/>
    <property type="evidence" value="ECO:0007669"/>
    <property type="project" value="InterPro"/>
</dbReference>
<accession>A0A8J3C9A1</accession>
<keyword evidence="6 8" id="KW-0472">Membrane</keyword>
<evidence type="ECO:0000313" key="10">
    <source>
        <dbReference type="EMBL" id="GGM33122.1"/>
    </source>
</evidence>
<evidence type="ECO:0000256" key="6">
    <source>
        <dbReference type="ARBA" id="ARBA00023136"/>
    </source>
</evidence>
<dbReference type="Pfam" id="PF07690">
    <property type="entry name" value="MFS_1"/>
    <property type="match status" value="1"/>
</dbReference>
<evidence type="ECO:0000256" key="2">
    <source>
        <dbReference type="ARBA" id="ARBA00022448"/>
    </source>
</evidence>
<reference evidence="10" key="2">
    <citation type="submission" date="2020-09" db="EMBL/GenBank/DDBJ databases">
        <authorList>
            <person name="Sun Q."/>
            <person name="Zhou Y."/>
        </authorList>
    </citation>
    <scope>NUCLEOTIDE SEQUENCE</scope>
    <source>
        <strain evidence="10">CGMCC 4.5737</strain>
    </source>
</reference>
<keyword evidence="2" id="KW-0813">Transport</keyword>
<gene>
    <name evidence="10" type="ORF">GCM10012275_00700</name>
</gene>
<keyword evidence="11" id="KW-1185">Reference proteome</keyword>
<dbReference type="AlphaFoldDB" id="A0A8J3C9A1"/>
<dbReference type="EMBL" id="BMMK01000001">
    <property type="protein sequence ID" value="GGM33122.1"/>
    <property type="molecule type" value="Genomic_DNA"/>
</dbReference>
<dbReference type="PANTHER" id="PTHR43045:SF1">
    <property type="entry name" value="SHIKIMATE TRANSPORTER"/>
    <property type="match status" value="1"/>
</dbReference>
<evidence type="ECO:0000256" key="5">
    <source>
        <dbReference type="ARBA" id="ARBA00022989"/>
    </source>
</evidence>
<dbReference type="InterPro" id="IPR036259">
    <property type="entry name" value="MFS_trans_sf"/>
</dbReference>
<dbReference type="InterPro" id="IPR011701">
    <property type="entry name" value="MFS"/>
</dbReference>
<feature type="transmembrane region" description="Helical" evidence="8">
    <location>
        <begin position="343"/>
        <end position="364"/>
    </location>
</feature>
<dbReference type="CDD" id="cd17369">
    <property type="entry name" value="MFS_ShiA_like"/>
    <property type="match status" value="1"/>
</dbReference>
<name>A0A8J3C9A1_9PSEU</name>
<evidence type="ECO:0000256" key="8">
    <source>
        <dbReference type="SAM" id="Phobius"/>
    </source>
</evidence>
<evidence type="ECO:0000256" key="7">
    <source>
        <dbReference type="SAM" id="MobiDB-lite"/>
    </source>
</evidence>
<dbReference type="Gene3D" id="1.20.1250.20">
    <property type="entry name" value="MFS general substrate transporter like domains"/>
    <property type="match status" value="2"/>
</dbReference>
<evidence type="ECO:0000256" key="3">
    <source>
        <dbReference type="ARBA" id="ARBA00022475"/>
    </source>
</evidence>
<feature type="transmembrane region" description="Helical" evidence="8">
    <location>
        <begin position="278"/>
        <end position="302"/>
    </location>
</feature>
<keyword evidence="5 8" id="KW-1133">Transmembrane helix</keyword>
<dbReference type="Proteomes" id="UP000637578">
    <property type="component" value="Unassembled WGS sequence"/>
</dbReference>
<feature type="transmembrane region" description="Helical" evidence="8">
    <location>
        <begin position="314"/>
        <end position="336"/>
    </location>
</feature>
<comment type="subcellular location">
    <subcellularLocation>
        <location evidence="1">Cell membrane</location>
        <topology evidence="1">Multi-pass membrane protein</topology>
    </subcellularLocation>
</comment>
<feature type="transmembrane region" description="Helical" evidence="8">
    <location>
        <begin position="90"/>
        <end position="114"/>
    </location>
</feature>
<feature type="transmembrane region" description="Helical" evidence="8">
    <location>
        <begin position="68"/>
        <end position="84"/>
    </location>
</feature>
<feature type="transmembrane region" description="Helical" evidence="8">
    <location>
        <begin position="438"/>
        <end position="458"/>
    </location>
</feature>